<sequence length="97" mass="10555">MSDPQFPGRGGGGFDIYGRILFCTSPHGLRSTWGKHMGKIIASGGHLIILVFLINGRDRQDGPPSFAGAIILGTSRRANLFQSNLLPRISRRHLNVS</sequence>
<dbReference type="EMBL" id="KL198036">
    <property type="protein sequence ID" value="KDQ14738.1"/>
    <property type="molecule type" value="Genomic_DNA"/>
</dbReference>
<evidence type="ECO:0000313" key="1">
    <source>
        <dbReference type="EMBL" id="KDQ14738.1"/>
    </source>
</evidence>
<keyword evidence="2" id="KW-1185">Reference proteome</keyword>
<organism evidence="1 2">
    <name type="scientific">Botryobasidium botryosum (strain FD-172 SS1)</name>
    <dbReference type="NCBI Taxonomy" id="930990"/>
    <lineage>
        <taxon>Eukaryota</taxon>
        <taxon>Fungi</taxon>
        <taxon>Dikarya</taxon>
        <taxon>Basidiomycota</taxon>
        <taxon>Agaricomycotina</taxon>
        <taxon>Agaricomycetes</taxon>
        <taxon>Cantharellales</taxon>
        <taxon>Botryobasidiaceae</taxon>
        <taxon>Botryobasidium</taxon>
    </lineage>
</organism>
<dbReference type="InParanoid" id="A0A067MG03"/>
<reference evidence="2" key="1">
    <citation type="journal article" date="2014" name="Proc. Natl. Acad. Sci. U.S.A.">
        <title>Extensive sampling of basidiomycete genomes demonstrates inadequacy of the white-rot/brown-rot paradigm for wood decay fungi.</title>
        <authorList>
            <person name="Riley R."/>
            <person name="Salamov A.A."/>
            <person name="Brown D.W."/>
            <person name="Nagy L.G."/>
            <person name="Floudas D."/>
            <person name="Held B.W."/>
            <person name="Levasseur A."/>
            <person name="Lombard V."/>
            <person name="Morin E."/>
            <person name="Otillar R."/>
            <person name="Lindquist E.A."/>
            <person name="Sun H."/>
            <person name="LaButti K.M."/>
            <person name="Schmutz J."/>
            <person name="Jabbour D."/>
            <person name="Luo H."/>
            <person name="Baker S.E."/>
            <person name="Pisabarro A.G."/>
            <person name="Walton J.D."/>
            <person name="Blanchette R.A."/>
            <person name="Henrissat B."/>
            <person name="Martin F."/>
            <person name="Cullen D."/>
            <person name="Hibbett D.S."/>
            <person name="Grigoriev I.V."/>
        </authorList>
    </citation>
    <scope>NUCLEOTIDE SEQUENCE [LARGE SCALE GENOMIC DNA]</scope>
    <source>
        <strain evidence="2">FD-172 SS1</strain>
    </source>
</reference>
<proteinExistence type="predicted"/>
<dbReference type="HOGENOM" id="CLU_2346409_0_0_1"/>
<name>A0A067MG03_BOTB1</name>
<evidence type="ECO:0000313" key="2">
    <source>
        <dbReference type="Proteomes" id="UP000027195"/>
    </source>
</evidence>
<dbReference type="AlphaFoldDB" id="A0A067MG03"/>
<protein>
    <submittedName>
        <fullName evidence="1">Uncharacterized protein</fullName>
    </submittedName>
</protein>
<dbReference type="Proteomes" id="UP000027195">
    <property type="component" value="Unassembled WGS sequence"/>
</dbReference>
<gene>
    <name evidence="1" type="ORF">BOTBODRAFT_339367</name>
</gene>
<accession>A0A067MG03</accession>